<feature type="non-terminal residue" evidence="1">
    <location>
        <position position="1"/>
    </location>
</feature>
<dbReference type="AlphaFoldDB" id="F9UH89"/>
<name>F9UH89_9GAMM</name>
<dbReference type="eggNOG" id="COG3385">
    <property type="taxonomic scope" value="Bacteria"/>
</dbReference>
<evidence type="ECO:0000313" key="2">
    <source>
        <dbReference type="Proteomes" id="UP000005459"/>
    </source>
</evidence>
<protein>
    <submittedName>
        <fullName evidence="1">Uncharacterized protein</fullName>
    </submittedName>
</protein>
<organism evidence="1 2">
    <name type="scientific">Thiocapsa marina 5811</name>
    <dbReference type="NCBI Taxonomy" id="768671"/>
    <lineage>
        <taxon>Bacteria</taxon>
        <taxon>Pseudomonadati</taxon>
        <taxon>Pseudomonadota</taxon>
        <taxon>Gammaproteobacteria</taxon>
        <taxon>Chromatiales</taxon>
        <taxon>Chromatiaceae</taxon>
        <taxon>Thiocapsa</taxon>
    </lineage>
</organism>
<dbReference type="Proteomes" id="UP000005459">
    <property type="component" value="Unassembled WGS sequence"/>
</dbReference>
<accession>F9UH89</accession>
<sequence length="84" mass="10015">AQWMTTRLYQERRRGYQVNFANALSKMKDNVVRLLSTEPPPDLLERLLCAMALEVEAIRPDRSFPRHIKSTTPKRFHPNYKRCR</sequence>
<dbReference type="EMBL" id="AFWV01000018">
    <property type="protein sequence ID" value="EGV16347.1"/>
    <property type="molecule type" value="Genomic_DNA"/>
</dbReference>
<gene>
    <name evidence="1" type="ORF">ThimaDRAFT_4292</name>
</gene>
<proteinExistence type="predicted"/>
<evidence type="ECO:0000313" key="1">
    <source>
        <dbReference type="EMBL" id="EGV16347.1"/>
    </source>
</evidence>
<keyword evidence="2" id="KW-1185">Reference proteome</keyword>
<reference evidence="1 2" key="1">
    <citation type="submission" date="2011-06" db="EMBL/GenBank/DDBJ databases">
        <title>The draft genome of Thiocapsa marina 5811.</title>
        <authorList>
            <consortium name="US DOE Joint Genome Institute (JGI-PGF)"/>
            <person name="Lucas S."/>
            <person name="Han J."/>
            <person name="Cheng J.-F."/>
            <person name="Goodwin L."/>
            <person name="Pitluck S."/>
            <person name="Peters L."/>
            <person name="Land M.L."/>
            <person name="Hauser L."/>
            <person name="Vogl K."/>
            <person name="Liu Z."/>
            <person name="Imhoff J."/>
            <person name="Thiel V."/>
            <person name="Frigaard N.-U."/>
            <person name="Bryant D."/>
            <person name="Woyke T.J."/>
        </authorList>
    </citation>
    <scope>NUCLEOTIDE SEQUENCE [LARGE SCALE GENOMIC DNA]</scope>
    <source>
        <strain evidence="1 2">5811</strain>
    </source>
</reference>